<dbReference type="InterPro" id="IPR029063">
    <property type="entry name" value="SAM-dependent_MTases_sf"/>
</dbReference>
<accession>A0A8H3Z2N5</accession>
<reference evidence="7 8" key="1">
    <citation type="submission" date="2019-11" db="EMBL/GenBank/DDBJ databases">
        <title>Venturia inaequalis Genome Resource.</title>
        <authorList>
            <person name="Lichtner F.J."/>
        </authorList>
    </citation>
    <scope>NUCLEOTIDE SEQUENCE [LARGE SCALE GENOMIC DNA]</scope>
    <source>
        <strain evidence="7">Bline_iso_100314</strain>
    </source>
</reference>
<dbReference type="Pfam" id="PF01596">
    <property type="entry name" value="Methyltransf_3"/>
    <property type="match status" value="1"/>
</dbReference>
<dbReference type="GO" id="GO:0032259">
    <property type="term" value="P:methylation"/>
    <property type="evidence" value="ECO:0007669"/>
    <property type="project" value="UniProtKB-KW"/>
</dbReference>
<sequence length="884" mass="99227">MSLAMSPNFDSKKAYLEQESGGKYFDDGREVELLHFIYGKADIAQIRGNPQRVLDAIDEYGRTKKYLMNVGEFKGKYVTDLIAAGNPQTMVECGGYVGYSAILFGEAMRKAGGRRYYSLERNPEFAAVVLSLVDLAGLSDIVKVEVGPSNLSIERLHASGELSKIDLMFLDHHKPAYVTDLKLSESLGLIGVGSVIAADNVISPGNPVYISYVRSSVEKKREAASTAREQQANERSNGDAGFSTIESNLYKKRVAAETFDSSIGNPNLVYTSEMLEGPEPTGEHDGIEITKCIALIQSLSTTRALEDDELLYEQDSRYPWRKAIIPSVAISNIYIAARVFADGKRSNNLSRRLHLILENLGYDLGNDEAEYREAMRQLVSAVICCNYVCARYILQEKCCNAWSDQTFKRDELGARVILRRNVNMDEIIKFWNNELPILKWDRYWYNYHAGAFDESILYLAAIGGDEKIIEKILRHIPKQAPANSSTMQAVIDHGHESALSTLLQTGLDVDRWDLCYAAERGDPIMINHIIQVLKERVKFDEKSRWWDMSRIGTRNYRKEMNTGRLSHPDVFQGLVKSGNTSLVKEAIREAQTEGHKMPNYRSALREAVSRGHHGIVQTLLNCLAYSSSKRDSIDQGVLHALPAAASNGDLSTLSLLLDSIPSSIWATIGNLSNVLNAATLNGHAAVASRLLKLIEENIPSIEHRIYIGQRALLTAVRLGFESIAQLLIVDYGIPVNGYNPFRSCDIDRDNNADHSPMMIATLAGQPHIVKLLRSHGAPEIDIWAYGWKTVDRGWRWDDYENSYYGVPPRGPLQGIWRGPYINERGREYAEKWGWKSGYAIKYKKCLERGAFVIPWTSGGYKPEKVDLLHPHLRAMARAMELWTN</sequence>
<dbReference type="Gene3D" id="1.25.40.20">
    <property type="entry name" value="Ankyrin repeat-containing domain"/>
    <property type="match status" value="1"/>
</dbReference>
<keyword evidence="2" id="KW-0489">Methyltransferase</keyword>
<protein>
    <recommendedName>
        <fullName evidence="1">catechol O-methyltransferase</fullName>
        <ecNumber evidence="1">2.1.1.6</ecNumber>
    </recommendedName>
</protein>
<dbReference type="InterPro" id="IPR002935">
    <property type="entry name" value="SAM_O-MeTrfase"/>
</dbReference>
<dbReference type="Gene3D" id="3.40.50.150">
    <property type="entry name" value="Vaccinia Virus protein VP39"/>
    <property type="match status" value="1"/>
</dbReference>
<evidence type="ECO:0000256" key="2">
    <source>
        <dbReference type="ARBA" id="ARBA00022603"/>
    </source>
</evidence>
<comment type="caution">
    <text evidence="7">The sequence shown here is derived from an EMBL/GenBank/DDBJ whole genome shotgun (WGS) entry which is preliminary data.</text>
</comment>
<dbReference type="PANTHER" id="PTHR43836">
    <property type="entry name" value="CATECHOL O-METHYLTRANSFERASE 1-RELATED"/>
    <property type="match status" value="1"/>
</dbReference>
<dbReference type="SUPFAM" id="SSF48403">
    <property type="entry name" value="Ankyrin repeat"/>
    <property type="match status" value="1"/>
</dbReference>
<evidence type="ECO:0000313" key="7">
    <source>
        <dbReference type="EMBL" id="KAE9983034.1"/>
    </source>
</evidence>
<comment type="similarity">
    <text evidence="6">Belongs to the class I-like SAM-binding methyltransferase superfamily. Cation-dependent O-methyltransferase family.</text>
</comment>
<dbReference type="SUPFAM" id="SSF53335">
    <property type="entry name" value="S-adenosyl-L-methionine-dependent methyltransferases"/>
    <property type="match status" value="1"/>
</dbReference>
<dbReference type="InterPro" id="IPR002110">
    <property type="entry name" value="Ankyrin_rpt"/>
</dbReference>
<dbReference type="AlphaFoldDB" id="A0A8H3Z2N5"/>
<dbReference type="GO" id="GO:0006584">
    <property type="term" value="P:catecholamine metabolic process"/>
    <property type="evidence" value="ECO:0007669"/>
    <property type="project" value="UniProtKB-KW"/>
</dbReference>
<evidence type="ECO:0000256" key="3">
    <source>
        <dbReference type="ARBA" id="ARBA00022679"/>
    </source>
</evidence>
<name>A0A8H3Z2N5_VENIN</name>
<evidence type="ECO:0000256" key="4">
    <source>
        <dbReference type="ARBA" id="ARBA00022691"/>
    </source>
</evidence>
<keyword evidence="5" id="KW-0128">Catecholamine metabolism</keyword>
<dbReference type="SMART" id="SM00248">
    <property type="entry name" value="ANK"/>
    <property type="match status" value="5"/>
</dbReference>
<evidence type="ECO:0000256" key="5">
    <source>
        <dbReference type="ARBA" id="ARBA00022939"/>
    </source>
</evidence>
<dbReference type="EC" id="2.1.1.6" evidence="1"/>
<gene>
    <name evidence="7" type="ORF">BLS_005051</name>
</gene>
<keyword evidence="3" id="KW-0808">Transferase</keyword>
<dbReference type="InterPro" id="IPR036770">
    <property type="entry name" value="Ankyrin_rpt-contain_sf"/>
</dbReference>
<organism evidence="7 8">
    <name type="scientific">Venturia inaequalis</name>
    <name type="common">Apple scab fungus</name>
    <dbReference type="NCBI Taxonomy" id="5025"/>
    <lineage>
        <taxon>Eukaryota</taxon>
        <taxon>Fungi</taxon>
        <taxon>Dikarya</taxon>
        <taxon>Ascomycota</taxon>
        <taxon>Pezizomycotina</taxon>
        <taxon>Dothideomycetes</taxon>
        <taxon>Pleosporomycetidae</taxon>
        <taxon>Venturiales</taxon>
        <taxon>Venturiaceae</taxon>
        <taxon>Venturia</taxon>
    </lineage>
</organism>
<dbReference type="EMBL" id="WNWQ01000034">
    <property type="protein sequence ID" value="KAE9983034.1"/>
    <property type="molecule type" value="Genomic_DNA"/>
</dbReference>
<dbReference type="PANTHER" id="PTHR43836:SF2">
    <property type="entry name" value="CATECHOL O-METHYLTRANSFERASE 1-RELATED"/>
    <property type="match status" value="1"/>
</dbReference>
<dbReference type="Proteomes" id="UP000433883">
    <property type="component" value="Unassembled WGS sequence"/>
</dbReference>
<evidence type="ECO:0000256" key="6">
    <source>
        <dbReference type="ARBA" id="ARBA00023453"/>
    </source>
</evidence>
<dbReference type="GO" id="GO:0008171">
    <property type="term" value="F:O-methyltransferase activity"/>
    <property type="evidence" value="ECO:0007669"/>
    <property type="project" value="InterPro"/>
</dbReference>
<evidence type="ECO:0000256" key="1">
    <source>
        <dbReference type="ARBA" id="ARBA00012880"/>
    </source>
</evidence>
<proteinExistence type="inferred from homology"/>
<keyword evidence="4" id="KW-0949">S-adenosyl-L-methionine</keyword>
<dbReference type="PROSITE" id="PS51682">
    <property type="entry name" value="SAM_OMT_I"/>
    <property type="match status" value="1"/>
</dbReference>
<evidence type="ECO:0000313" key="8">
    <source>
        <dbReference type="Proteomes" id="UP000433883"/>
    </source>
</evidence>